<dbReference type="Pfam" id="PF06742">
    <property type="entry name" value="DUF1214"/>
    <property type="match status" value="1"/>
</dbReference>
<keyword evidence="1" id="KW-0732">Signal</keyword>
<evidence type="ECO:0000256" key="1">
    <source>
        <dbReference type="SAM" id="SignalP"/>
    </source>
</evidence>
<organism evidence="4 5">
    <name type="scientific">Cupriavidus malaysiensis</name>
    <dbReference type="NCBI Taxonomy" id="367825"/>
    <lineage>
        <taxon>Bacteria</taxon>
        <taxon>Pseudomonadati</taxon>
        <taxon>Pseudomonadota</taxon>
        <taxon>Betaproteobacteria</taxon>
        <taxon>Burkholderiales</taxon>
        <taxon>Burkholderiaceae</taxon>
        <taxon>Cupriavidus</taxon>
    </lineage>
</organism>
<dbReference type="InterPro" id="IPR010621">
    <property type="entry name" value="DUF1214"/>
</dbReference>
<dbReference type="InterPro" id="IPR037049">
    <property type="entry name" value="DUF1214_C_sf"/>
</dbReference>
<name>A0A1D9IBF3_9BURK</name>
<feature type="domain" description="DUF1214" evidence="2">
    <location>
        <begin position="345"/>
        <end position="451"/>
    </location>
</feature>
<evidence type="ECO:0000313" key="4">
    <source>
        <dbReference type="EMBL" id="AOZ09315.1"/>
    </source>
</evidence>
<dbReference type="Pfam" id="PF06863">
    <property type="entry name" value="DUF1254"/>
    <property type="match status" value="1"/>
</dbReference>
<dbReference type="SUPFAM" id="SSF160935">
    <property type="entry name" value="VPA0735-like"/>
    <property type="match status" value="1"/>
</dbReference>
<evidence type="ECO:0000259" key="2">
    <source>
        <dbReference type="Pfam" id="PF06742"/>
    </source>
</evidence>
<dbReference type="PROSITE" id="PS51257">
    <property type="entry name" value="PROKAR_LIPOPROTEIN"/>
    <property type="match status" value="1"/>
</dbReference>
<dbReference type="Proteomes" id="UP000177515">
    <property type="component" value="Chromosome 2"/>
</dbReference>
<dbReference type="EMBL" id="CP017755">
    <property type="protein sequence ID" value="AOZ09315.1"/>
    <property type="molecule type" value="Genomic_DNA"/>
</dbReference>
<keyword evidence="5" id="KW-1185">Reference proteome</keyword>
<feature type="chain" id="PRO_5047078921" description="DUF1254 domain-containing protein" evidence="1">
    <location>
        <begin position="25"/>
        <end position="468"/>
    </location>
</feature>
<feature type="domain" description="DUF1254" evidence="3">
    <location>
        <begin position="72"/>
        <end position="203"/>
    </location>
</feature>
<dbReference type="Gene3D" id="2.60.120.600">
    <property type="entry name" value="Domain of unknown function DUF1214, C-terminal domain"/>
    <property type="match status" value="1"/>
</dbReference>
<feature type="signal peptide" evidence="1">
    <location>
        <begin position="1"/>
        <end position="24"/>
    </location>
</feature>
<dbReference type="InterPro" id="IPR010679">
    <property type="entry name" value="DUF1254"/>
</dbReference>
<dbReference type="PANTHER" id="PTHR36509:SF2">
    <property type="entry name" value="BLL3101 PROTEIN"/>
    <property type="match status" value="1"/>
</dbReference>
<evidence type="ECO:0000259" key="3">
    <source>
        <dbReference type="Pfam" id="PF06863"/>
    </source>
</evidence>
<evidence type="ECO:0000313" key="5">
    <source>
        <dbReference type="Proteomes" id="UP000177515"/>
    </source>
</evidence>
<gene>
    <name evidence="4" type="ORF">BKK80_26340</name>
</gene>
<sequence length="468" mass="50482">MNPIFRRAGIAVLGLLLCACTAGGMSSGPVAAGAPQQPDPAMRALAGEVFVYGYPLVLMDVTRETMSARTPPNAFHHARVFPDASFTDVVSPNADTLYSTAWLNLGDEPVVLTVPAMRGRYYLVQMLDAWTNVFAAPGTRTAPDGRAVDYAITGPAFTGRLPQGVVEIRSPSQMVWLIGRIQTNGKRDYGAVNRLQDQFKLTPLSAWGRTGQSAAREGPMALSPREGSPADQVAQMDAQAFFSRLAELLPANPPLPGDGVMVAKMARLGIVAGQPFKTTVLEPSTARAVQEGATAALARIQAAARPAAGTGGWQVARNLGSYGSAYLQRAVVARTGLGANLPQDALYPNTRTDADGQPLDGASRYVMHFPKGQLPPVRAFWSLTLYDEKHVFAANPLGRYALGDRDRLRRNRDGSLDLYIQHERPQGARVANWLPAPAGPFGLTMRLYWPKAEALDGNWMPPPVRRER</sequence>
<reference evidence="4 5" key="1">
    <citation type="submission" date="2016-10" db="EMBL/GenBank/DDBJ databases">
        <title>Complete genome sequences of three Cupriavidus strains isolated from various Malaysian environments.</title>
        <authorList>
            <person name="Abdullah A.A.-A."/>
            <person name="Shafie N.A.H."/>
            <person name="Lau N.S."/>
        </authorList>
    </citation>
    <scope>NUCLEOTIDE SEQUENCE [LARGE SCALE GENOMIC DNA]</scope>
    <source>
        <strain evidence="4 5">USMAA1020</strain>
    </source>
</reference>
<proteinExistence type="predicted"/>
<dbReference type="InterPro" id="IPR037050">
    <property type="entry name" value="DUF1254_sf"/>
</dbReference>
<protein>
    <recommendedName>
        <fullName evidence="6">DUF1254 domain-containing protein</fullName>
    </recommendedName>
</protein>
<dbReference type="Gene3D" id="2.60.40.1610">
    <property type="entry name" value="Domain of unknown function DUF1254"/>
    <property type="match status" value="1"/>
</dbReference>
<accession>A0A1D9IBF3</accession>
<dbReference type="RefSeq" id="WP_071071922.1">
    <property type="nucleotide sequence ID" value="NZ_CP017755.1"/>
</dbReference>
<dbReference type="Gene3D" id="1.10.3360.10">
    <property type="entry name" value="VPA0735-like domain"/>
    <property type="match status" value="1"/>
</dbReference>
<evidence type="ECO:0008006" key="6">
    <source>
        <dbReference type="Google" id="ProtNLM"/>
    </source>
</evidence>
<dbReference type="PANTHER" id="PTHR36509">
    <property type="entry name" value="BLL3101 PROTEIN"/>
    <property type="match status" value="1"/>
</dbReference>